<evidence type="ECO:0000313" key="3">
    <source>
        <dbReference type="Proteomes" id="UP000053144"/>
    </source>
</evidence>
<sequence length="94" mass="10295">MLQVQPLFSQGREGTPLDSSRLHTWEQHSESMGNDIEEECWCARSGVSASSNKAFTHLKKKHPNHHLTSMGVTLAATLHFHPAAATSEGEATDV</sequence>
<evidence type="ECO:0000256" key="1">
    <source>
        <dbReference type="SAM" id="MobiDB-lite"/>
    </source>
</evidence>
<name>A0A0L9TKB9_PHAAN</name>
<protein>
    <submittedName>
        <fullName evidence="2">Uncharacterized protein</fullName>
    </submittedName>
</protein>
<dbReference type="Gramene" id="KOM30985">
    <property type="protein sequence ID" value="KOM30985"/>
    <property type="gene ID" value="LR48_Vigan01g054000"/>
</dbReference>
<gene>
    <name evidence="2" type="ORF">LR48_Vigan01g054000</name>
</gene>
<evidence type="ECO:0000313" key="2">
    <source>
        <dbReference type="EMBL" id="KOM30985.1"/>
    </source>
</evidence>
<reference evidence="3" key="1">
    <citation type="journal article" date="2015" name="Proc. Natl. Acad. Sci. U.S.A.">
        <title>Genome sequencing of adzuki bean (Vigna angularis) provides insight into high starch and low fat accumulation and domestication.</title>
        <authorList>
            <person name="Yang K."/>
            <person name="Tian Z."/>
            <person name="Chen C."/>
            <person name="Luo L."/>
            <person name="Zhao B."/>
            <person name="Wang Z."/>
            <person name="Yu L."/>
            <person name="Li Y."/>
            <person name="Sun Y."/>
            <person name="Li W."/>
            <person name="Chen Y."/>
            <person name="Li Y."/>
            <person name="Zhang Y."/>
            <person name="Ai D."/>
            <person name="Zhao J."/>
            <person name="Shang C."/>
            <person name="Ma Y."/>
            <person name="Wu B."/>
            <person name="Wang M."/>
            <person name="Gao L."/>
            <person name="Sun D."/>
            <person name="Zhang P."/>
            <person name="Guo F."/>
            <person name="Wang W."/>
            <person name="Li Y."/>
            <person name="Wang J."/>
            <person name="Varshney R.K."/>
            <person name="Wang J."/>
            <person name="Ling H.Q."/>
            <person name="Wan P."/>
        </authorList>
    </citation>
    <scope>NUCLEOTIDE SEQUENCE</scope>
    <source>
        <strain evidence="3">cv. Jingnong 6</strain>
    </source>
</reference>
<accession>A0A0L9TKB9</accession>
<organism evidence="2 3">
    <name type="scientific">Phaseolus angularis</name>
    <name type="common">Azuki bean</name>
    <name type="synonym">Vigna angularis</name>
    <dbReference type="NCBI Taxonomy" id="3914"/>
    <lineage>
        <taxon>Eukaryota</taxon>
        <taxon>Viridiplantae</taxon>
        <taxon>Streptophyta</taxon>
        <taxon>Embryophyta</taxon>
        <taxon>Tracheophyta</taxon>
        <taxon>Spermatophyta</taxon>
        <taxon>Magnoliopsida</taxon>
        <taxon>eudicotyledons</taxon>
        <taxon>Gunneridae</taxon>
        <taxon>Pentapetalae</taxon>
        <taxon>rosids</taxon>
        <taxon>fabids</taxon>
        <taxon>Fabales</taxon>
        <taxon>Fabaceae</taxon>
        <taxon>Papilionoideae</taxon>
        <taxon>50 kb inversion clade</taxon>
        <taxon>NPAAA clade</taxon>
        <taxon>indigoferoid/millettioid clade</taxon>
        <taxon>Phaseoleae</taxon>
        <taxon>Vigna</taxon>
    </lineage>
</organism>
<dbReference type="EMBL" id="CM003371">
    <property type="protein sequence ID" value="KOM30985.1"/>
    <property type="molecule type" value="Genomic_DNA"/>
</dbReference>
<feature type="region of interest" description="Disordered" evidence="1">
    <location>
        <begin position="1"/>
        <end position="21"/>
    </location>
</feature>
<dbReference type="Proteomes" id="UP000053144">
    <property type="component" value="Chromosome 1"/>
</dbReference>
<dbReference type="AlphaFoldDB" id="A0A0L9TKB9"/>
<proteinExistence type="predicted"/>